<dbReference type="EMBL" id="FMAK01000062">
    <property type="protein sequence ID" value="SCB71368.1"/>
    <property type="molecule type" value="Genomic_DNA"/>
</dbReference>
<sequence length="22" mass="2508">MKPWQQPYNGIVPNPAGNNPER</sequence>
<accession>A0A1C3TH22</accession>
<gene>
    <name evidence="1" type="ORF">BWGO95_05597</name>
</gene>
<reference evidence="2" key="1">
    <citation type="submission" date="2016-08" db="EMBL/GenBank/DDBJ databases">
        <authorList>
            <person name="Seilhamer J.J."/>
        </authorList>
    </citation>
    <scope>NUCLEOTIDE SEQUENCE [LARGE SCALE GENOMIC DNA]</scope>
    <source>
        <strain evidence="2">SDA_GO95</strain>
    </source>
</reference>
<dbReference type="Proteomes" id="UP000195696">
    <property type="component" value="Unassembled WGS sequence"/>
</dbReference>
<evidence type="ECO:0000313" key="2">
    <source>
        <dbReference type="Proteomes" id="UP000195696"/>
    </source>
</evidence>
<organism evidence="1 2">
    <name type="scientific">Bacillus mycoides</name>
    <dbReference type="NCBI Taxonomy" id="1405"/>
    <lineage>
        <taxon>Bacteria</taxon>
        <taxon>Bacillati</taxon>
        <taxon>Bacillota</taxon>
        <taxon>Bacilli</taxon>
        <taxon>Bacillales</taxon>
        <taxon>Bacillaceae</taxon>
        <taxon>Bacillus</taxon>
        <taxon>Bacillus cereus group</taxon>
    </lineage>
</organism>
<name>A0A1C3TH22_BACMY</name>
<dbReference type="AlphaFoldDB" id="A0A1C3TH22"/>
<evidence type="ECO:0000313" key="1">
    <source>
        <dbReference type="EMBL" id="SCB71368.1"/>
    </source>
</evidence>
<proteinExistence type="predicted"/>
<protein>
    <submittedName>
        <fullName evidence="1">Uncharacterized protein</fullName>
    </submittedName>
</protein>